<dbReference type="InterPro" id="IPR013088">
    <property type="entry name" value="Znf_NHR/GATA"/>
</dbReference>
<dbReference type="GO" id="GO:0008270">
    <property type="term" value="F:zinc ion binding"/>
    <property type="evidence" value="ECO:0007669"/>
    <property type="project" value="InterPro"/>
</dbReference>
<keyword evidence="2" id="KW-0804">Transcription</keyword>
<sequence length="203" mass="23606">MHALRSIKLQKLQIYIPTHYHIKKQYSCSESSLDNIDHVLKCRACRFDRCLLLGMNPQALKLPENIDRNDVVVELTIKKYHLLKKYKDRNLHLSKACPVLEETLEAKQLRSLLIAESKIKKVRESNACLPPMMENWNIEKLILTPTNTLASADSFKKPANWPLSSAEDIYEQWDLSKTHFILIYSSCLILRWLKLCLFPSANI</sequence>
<protein>
    <submittedName>
        <fullName evidence="5">Nuclear receptor domain-containing protein</fullName>
    </submittedName>
</protein>
<accession>A0A915DNC7</accession>
<organism evidence="4 5">
    <name type="scientific">Ditylenchus dipsaci</name>
    <dbReference type="NCBI Taxonomy" id="166011"/>
    <lineage>
        <taxon>Eukaryota</taxon>
        <taxon>Metazoa</taxon>
        <taxon>Ecdysozoa</taxon>
        <taxon>Nematoda</taxon>
        <taxon>Chromadorea</taxon>
        <taxon>Rhabditida</taxon>
        <taxon>Tylenchina</taxon>
        <taxon>Tylenchomorpha</taxon>
        <taxon>Sphaerularioidea</taxon>
        <taxon>Anguinidae</taxon>
        <taxon>Anguininae</taxon>
        <taxon>Ditylenchus</taxon>
    </lineage>
</organism>
<keyword evidence="1" id="KW-0805">Transcription regulation</keyword>
<reference evidence="5" key="1">
    <citation type="submission" date="2022-11" db="UniProtKB">
        <authorList>
            <consortium name="WormBaseParasite"/>
        </authorList>
    </citation>
    <scope>IDENTIFICATION</scope>
</reference>
<dbReference type="WBParaSite" id="jg21814">
    <property type="protein sequence ID" value="jg21814"/>
    <property type="gene ID" value="jg21814"/>
</dbReference>
<evidence type="ECO:0000256" key="1">
    <source>
        <dbReference type="ARBA" id="ARBA00023015"/>
    </source>
</evidence>
<name>A0A915DNC7_9BILA</name>
<dbReference type="GO" id="GO:0006355">
    <property type="term" value="P:regulation of DNA-templated transcription"/>
    <property type="evidence" value="ECO:0007669"/>
    <property type="project" value="InterPro"/>
</dbReference>
<keyword evidence="4" id="KW-1185">Reference proteome</keyword>
<evidence type="ECO:0000313" key="4">
    <source>
        <dbReference type="Proteomes" id="UP000887574"/>
    </source>
</evidence>
<evidence type="ECO:0000256" key="2">
    <source>
        <dbReference type="ARBA" id="ARBA00023163"/>
    </source>
</evidence>
<evidence type="ECO:0000256" key="3">
    <source>
        <dbReference type="ARBA" id="ARBA00023242"/>
    </source>
</evidence>
<proteinExistence type="predicted"/>
<keyword evidence="3" id="KW-0539">Nucleus</keyword>
<evidence type="ECO:0000313" key="5">
    <source>
        <dbReference type="WBParaSite" id="jg21814"/>
    </source>
</evidence>
<dbReference type="SUPFAM" id="SSF57716">
    <property type="entry name" value="Glucocorticoid receptor-like (DNA-binding domain)"/>
    <property type="match status" value="1"/>
</dbReference>
<dbReference type="Proteomes" id="UP000887574">
    <property type="component" value="Unplaced"/>
</dbReference>
<dbReference type="Gene3D" id="3.30.50.10">
    <property type="entry name" value="Erythroid Transcription Factor GATA-1, subunit A"/>
    <property type="match status" value="1"/>
</dbReference>
<dbReference type="AlphaFoldDB" id="A0A915DNC7"/>